<name>A0A9P8UTP0_9PEZI</name>
<evidence type="ECO:0000313" key="1">
    <source>
        <dbReference type="EMBL" id="KAH6658169.1"/>
    </source>
</evidence>
<dbReference type="EMBL" id="JAGPXC010000002">
    <property type="protein sequence ID" value="KAH6658169.1"/>
    <property type="molecule type" value="Genomic_DNA"/>
</dbReference>
<proteinExistence type="predicted"/>
<reference evidence="1" key="1">
    <citation type="journal article" date="2021" name="Nat. Commun.">
        <title>Genetic determinants of endophytism in the Arabidopsis root mycobiome.</title>
        <authorList>
            <person name="Mesny F."/>
            <person name="Miyauchi S."/>
            <person name="Thiergart T."/>
            <person name="Pickel B."/>
            <person name="Atanasova L."/>
            <person name="Karlsson M."/>
            <person name="Huettel B."/>
            <person name="Barry K.W."/>
            <person name="Haridas S."/>
            <person name="Chen C."/>
            <person name="Bauer D."/>
            <person name="Andreopoulos W."/>
            <person name="Pangilinan J."/>
            <person name="LaButti K."/>
            <person name="Riley R."/>
            <person name="Lipzen A."/>
            <person name="Clum A."/>
            <person name="Drula E."/>
            <person name="Henrissat B."/>
            <person name="Kohler A."/>
            <person name="Grigoriev I.V."/>
            <person name="Martin F.M."/>
            <person name="Hacquard S."/>
        </authorList>
    </citation>
    <scope>NUCLEOTIDE SEQUENCE</scope>
    <source>
        <strain evidence="1">MPI-SDFR-AT-0073</strain>
    </source>
</reference>
<comment type="caution">
    <text evidence="1">The sequence shown here is derived from an EMBL/GenBank/DDBJ whole genome shotgun (WGS) entry which is preliminary data.</text>
</comment>
<accession>A0A9P8UTP0</accession>
<evidence type="ECO:0000313" key="2">
    <source>
        <dbReference type="Proteomes" id="UP000758603"/>
    </source>
</evidence>
<dbReference type="GeneID" id="70124358"/>
<dbReference type="AlphaFoldDB" id="A0A9P8UTP0"/>
<gene>
    <name evidence="1" type="ORF">BKA67DRAFT_207575</name>
</gene>
<dbReference type="RefSeq" id="XP_045962403.1">
    <property type="nucleotide sequence ID" value="XM_046095465.1"/>
</dbReference>
<organism evidence="1 2">
    <name type="scientific">Truncatella angustata</name>
    <dbReference type="NCBI Taxonomy" id="152316"/>
    <lineage>
        <taxon>Eukaryota</taxon>
        <taxon>Fungi</taxon>
        <taxon>Dikarya</taxon>
        <taxon>Ascomycota</taxon>
        <taxon>Pezizomycotina</taxon>
        <taxon>Sordariomycetes</taxon>
        <taxon>Xylariomycetidae</taxon>
        <taxon>Amphisphaeriales</taxon>
        <taxon>Sporocadaceae</taxon>
        <taxon>Truncatella</taxon>
    </lineage>
</organism>
<sequence length="111" mass="12455">MIVAGRGDCDQMQRLGCFGRWSLLCSPETFPESIQQLCRCSLAHLDHSRTCCTVGKLRRATMWCLGCLLQVAVLSVARGWALGAGSWCEFQEFPLLEAFDDRCLPSMCYLK</sequence>
<dbReference type="Proteomes" id="UP000758603">
    <property type="component" value="Unassembled WGS sequence"/>
</dbReference>
<keyword evidence="2" id="KW-1185">Reference proteome</keyword>
<protein>
    <submittedName>
        <fullName evidence="1">Uncharacterized protein</fullName>
    </submittedName>
</protein>